<gene>
    <name evidence="2" type="ORF">LSALG_LOCUS23693</name>
</gene>
<accession>A0AA36E6K6</accession>
<proteinExistence type="predicted"/>
<feature type="region of interest" description="Disordered" evidence="1">
    <location>
        <begin position="115"/>
        <end position="140"/>
    </location>
</feature>
<protein>
    <submittedName>
        <fullName evidence="2">Uncharacterized protein</fullName>
    </submittedName>
</protein>
<organism evidence="2 3">
    <name type="scientific">Lactuca saligna</name>
    <name type="common">Willowleaf lettuce</name>
    <dbReference type="NCBI Taxonomy" id="75948"/>
    <lineage>
        <taxon>Eukaryota</taxon>
        <taxon>Viridiplantae</taxon>
        <taxon>Streptophyta</taxon>
        <taxon>Embryophyta</taxon>
        <taxon>Tracheophyta</taxon>
        <taxon>Spermatophyta</taxon>
        <taxon>Magnoliopsida</taxon>
        <taxon>eudicotyledons</taxon>
        <taxon>Gunneridae</taxon>
        <taxon>Pentapetalae</taxon>
        <taxon>asterids</taxon>
        <taxon>campanulids</taxon>
        <taxon>Asterales</taxon>
        <taxon>Asteraceae</taxon>
        <taxon>Cichorioideae</taxon>
        <taxon>Cichorieae</taxon>
        <taxon>Lactucinae</taxon>
        <taxon>Lactuca</taxon>
    </lineage>
</organism>
<evidence type="ECO:0000313" key="2">
    <source>
        <dbReference type="EMBL" id="CAI9284142.1"/>
    </source>
</evidence>
<dbReference type="Proteomes" id="UP001177003">
    <property type="component" value="Chromosome 5"/>
</dbReference>
<evidence type="ECO:0000256" key="1">
    <source>
        <dbReference type="SAM" id="MobiDB-lite"/>
    </source>
</evidence>
<reference evidence="2" key="1">
    <citation type="submission" date="2023-04" db="EMBL/GenBank/DDBJ databases">
        <authorList>
            <person name="Vijverberg K."/>
            <person name="Xiong W."/>
            <person name="Schranz E."/>
        </authorList>
    </citation>
    <scope>NUCLEOTIDE SEQUENCE</scope>
</reference>
<keyword evidence="3" id="KW-1185">Reference proteome</keyword>
<dbReference type="AlphaFoldDB" id="A0AA36E6K6"/>
<sequence>MMKDIATLDHNYSTIHNKVDIIVGAMAKAVELYTSLGVKLDLKAEVDANSFGSVEKLLKELKDLLLKCDFSKSSVVSSESFTKIFCMLESTIQKELAPLAKIVNFMPTNAPSVSTGVQGGERINVGSGSGNKGEARSGGVNGDAKVVGRVLNTQIPTFLPKTLTVTSSTITTTRTISNDIVIGTTGGRLIMKSWIFLNFK</sequence>
<dbReference type="EMBL" id="OX465081">
    <property type="protein sequence ID" value="CAI9284142.1"/>
    <property type="molecule type" value="Genomic_DNA"/>
</dbReference>
<name>A0AA36E6K6_LACSI</name>
<evidence type="ECO:0000313" key="3">
    <source>
        <dbReference type="Proteomes" id="UP001177003"/>
    </source>
</evidence>